<name>A0A061R4G5_9CHLO</name>
<dbReference type="EMBL" id="GBEZ01018646">
    <property type="protein sequence ID" value="JAC67812.1"/>
    <property type="molecule type" value="Transcribed_RNA"/>
</dbReference>
<sequence length="104" mass="11902">MNDICRTTENMEICVQESLPTWEQASDTADFQASFQVATKQIDAKEYPTGNFLPASEMKQSFGWSQLTSEMQSLRAELEEVEFLVKRYVSQLENELYTISTNSS</sequence>
<accession>A0A061R4G5</accession>
<reference evidence="1" key="1">
    <citation type="submission" date="2014-05" db="EMBL/GenBank/DDBJ databases">
        <title>The transcriptome of the halophilic microalga Tetraselmis sp. GSL018 isolated from the Great Salt Lake, Utah.</title>
        <authorList>
            <person name="Jinkerson R.E."/>
            <person name="D'Adamo S."/>
            <person name="Posewitz M.C."/>
        </authorList>
    </citation>
    <scope>NUCLEOTIDE SEQUENCE</scope>
    <source>
        <strain evidence="1">GSL018</strain>
    </source>
</reference>
<gene>
    <name evidence="1" type="ORF">TSPGSL018_10190</name>
</gene>
<protein>
    <submittedName>
        <fullName evidence="1">Uncharacterized protein</fullName>
    </submittedName>
</protein>
<proteinExistence type="predicted"/>
<organism evidence="1">
    <name type="scientific">Tetraselmis sp. GSL018</name>
    <dbReference type="NCBI Taxonomy" id="582737"/>
    <lineage>
        <taxon>Eukaryota</taxon>
        <taxon>Viridiplantae</taxon>
        <taxon>Chlorophyta</taxon>
        <taxon>core chlorophytes</taxon>
        <taxon>Chlorodendrophyceae</taxon>
        <taxon>Chlorodendrales</taxon>
        <taxon>Chlorodendraceae</taxon>
        <taxon>Tetraselmis</taxon>
    </lineage>
</organism>
<evidence type="ECO:0000313" key="1">
    <source>
        <dbReference type="EMBL" id="JAC67812.1"/>
    </source>
</evidence>
<dbReference type="AlphaFoldDB" id="A0A061R4G5"/>